<dbReference type="PROSITE" id="PS01036">
    <property type="entry name" value="HSP70_3"/>
    <property type="match status" value="1"/>
</dbReference>
<dbReference type="eggNOG" id="COG0443">
    <property type="taxonomic scope" value="Bacteria"/>
</dbReference>
<evidence type="ECO:0000256" key="3">
    <source>
        <dbReference type="ARBA" id="ARBA00014415"/>
    </source>
</evidence>
<dbReference type="GO" id="GO:0140662">
    <property type="term" value="F:ATP-dependent protein folding chaperone"/>
    <property type="evidence" value="ECO:0007669"/>
    <property type="project" value="InterPro"/>
</dbReference>
<organism evidence="15 16">
    <name type="scientific">Marvinbryantia formatexigens DSM 14469</name>
    <dbReference type="NCBI Taxonomy" id="478749"/>
    <lineage>
        <taxon>Bacteria</taxon>
        <taxon>Bacillati</taxon>
        <taxon>Bacillota</taxon>
        <taxon>Clostridia</taxon>
        <taxon>Lachnospirales</taxon>
        <taxon>Lachnospiraceae</taxon>
        <taxon>Marvinbryantia</taxon>
    </lineage>
</organism>
<sequence length="568" mass="61770">MENGEPVIIPSASGAMTTPSVVAFSKAGERIVGDAARRQAVTNTDRTISSVKRHMGTNWSIRIDGKEYKPQTISAMILMQLKKDAESFTGEPVTDAVITVPAYFNDIQRQATKDAGRIAGLNVKRIINEPTSAALSYGLNHGEPQKVMVYDLGGGTFDVSVIEIGEGVIEVLATAGDNHLGGDDFDARVRDWLVRSFREEHHIDLTRDIAAMTRVTEAAEQAKKTLSTADSAHIELPYLTTGREGPVHMDVVLTRAKFEELIRDLIERTAGPVQSALNDAGIAASELGKVLLVGGSTRVPAIQAKVRALTGKEPSRNINPDECVAKGAAILGSTLQGNALVTAGTGQDLLLLDVIPLSLSIETVGGVATRLIERNSTLPTRFSRVFSTAAPYQRDVEIHVLQGERPMAKDNKTIGKFRLKGIKRAPAGVPQIEVTFDIDTNGILTVSAKDLDTGKEQSITITANDRMSEAEIEQAIRDASEYAGQDQMRVDAMELTREAQSLVTQVQRALKEEKKNLDKADKKQIKNDCNTLQKLLNKCRLDKISESELEEIRRAKEQLTQSATQIIS</sequence>
<evidence type="ECO:0000256" key="9">
    <source>
        <dbReference type="ARBA" id="ARBA00023186"/>
    </source>
</evidence>
<dbReference type="PROSITE" id="PS00329">
    <property type="entry name" value="HSP70_2"/>
    <property type="match status" value="1"/>
</dbReference>
<evidence type="ECO:0000256" key="7">
    <source>
        <dbReference type="ARBA" id="ARBA00022840"/>
    </source>
</evidence>
<evidence type="ECO:0000256" key="4">
    <source>
        <dbReference type="ARBA" id="ARBA00017249"/>
    </source>
</evidence>
<dbReference type="STRING" id="168384.SAMN05660368_04002"/>
<evidence type="ECO:0000256" key="13">
    <source>
        <dbReference type="RuleBase" id="RU003322"/>
    </source>
</evidence>
<reference evidence="15" key="1">
    <citation type="submission" date="2009-07" db="EMBL/GenBank/DDBJ databases">
        <authorList>
            <person name="Weinstock G."/>
            <person name="Sodergren E."/>
            <person name="Clifton S."/>
            <person name="Fulton L."/>
            <person name="Fulton B."/>
            <person name="Courtney L."/>
            <person name="Fronick C."/>
            <person name="Harrison M."/>
            <person name="Strong C."/>
            <person name="Farmer C."/>
            <person name="Delahaunty K."/>
            <person name="Markovic C."/>
            <person name="Hall O."/>
            <person name="Minx P."/>
            <person name="Tomlinson C."/>
            <person name="Mitreva M."/>
            <person name="Nelson J."/>
            <person name="Hou S."/>
            <person name="Wollam A."/>
            <person name="Pepin K.H."/>
            <person name="Johnson M."/>
            <person name="Bhonagiri V."/>
            <person name="Nash W.E."/>
            <person name="Warren W."/>
            <person name="Chinwalla A."/>
            <person name="Mardis E.R."/>
            <person name="Wilson R.K."/>
        </authorList>
    </citation>
    <scope>NUCLEOTIDE SEQUENCE [LARGE SCALE GENOMIC DNA]</scope>
    <source>
        <strain evidence="15">DSM 14469</strain>
    </source>
</reference>
<dbReference type="Proteomes" id="UP000005561">
    <property type="component" value="Unassembled WGS sequence"/>
</dbReference>
<evidence type="ECO:0000313" key="16">
    <source>
        <dbReference type="Proteomes" id="UP000005561"/>
    </source>
</evidence>
<dbReference type="Gene3D" id="3.90.640.10">
    <property type="entry name" value="Actin, Chain A, domain 4"/>
    <property type="match status" value="1"/>
</dbReference>
<dbReference type="Pfam" id="PF00012">
    <property type="entry name" value="HSP70"/>
    <property type="match status" value="2"/>
</dbReference>
<dbReference type="AlphaFoldDB" id="C6LK49"/>
<keyword evidence="5" id="KW-0597">Phosphoprotein</keyword>
<keyword evidence="7 13" id="KW-0067">ATP-binding</keyword>
<dbReference type="GO" id="GO:0005524">
    <property type="term" value="F:ATP binding"/>
    <property type="evidence" value="ECO:0007669"/>
    <property type="project" value="UniProtKB-KW"/>
</dbReference>
<dbReference type="InterPro" id="IPR013126">
    <property type="entry name" value="Hsp_70_fam"/>
</dbReference>
<keyword evidence="14" id="KW-0175">Coiled coil</keyword>
<dbReference type="NCBIfam" id="NF001413">
    <property type="entry name" value="PRK00290.1"/>
    <property type="match status" value="1"/>
</dbReference>
<dbReference type="SUPFAM" id="SSF53067">
    <property type="entry name" value="Actin-like ATPase domain"/>
    <property type="match status" value="2"/>
</dbReference>
<accession>C6LK49</accession>
<dbReference type="FunFam" id="2.60.34.10:FF:000012">
    <property type="entry name" value="Heat shock 70 kDa protein"/>
    <property type="match status" value="1"/>
</dbReference>
<comment type="caution">
    <text evidence="15">The sequence shown here is derived from an EMBL/GenBank/DDBJ whole genome shotgun (WGS) entry which is preliminary data.</text>
</comment>
<gene>
    <name evidence="15" type="ORF">BRYFOR_09036</name>
</gene>
<comment type="similarity">
    <text evidence="2 13">Belongs to the heat shock protein 70 family.</text>
</comment>
<evidence type="ECO:0000256" key="14">
    <source>
        <dbReference type="SAM" id="Coils"/>
    </source>
</evidence>
<evidence type="ECO:0000256" key="8">
    <source>
        <dbReference type="ARBA" id="ARBA00023016"/>
    </source>
</evidence>
<dbReference type="InterPro" id="IPR018181">
    <property type="entry name" value="Heat_shock_70_CS"/>
</dbReference>
<evidence type="ECO:0000256" key="11">
    <source>
        <dbReference type="ARBA" id="ARBA00030945"/>
    </source>
</evidence>
<evidence type="ECO:0000256" key="10">
    <source>
        <dbReference type="ARBA" id="ARBA00030019"/>
    </source>
</evidence>
<dbReference type="InterPro" id="IPR043129">
    <property type="entry name" value="ATPase_NBD"/>
</dbReference>
<feature type="coiled-coil region" evidence="14">
    <location>
        <begin position="492"/>
        <end position="523"/>
    </location>
</feature>
<protein>
    <recommendedName>
        <fullName evidence="3">Chaperone protein DnaK</fullName>
    </recommendedName>
    <alternativeName>
        <fullName evidence="4">Chaperone protein dnaK</fullName>
    </alternativeName>
    <alternativeName>
        <fullName evidence="12">HSP70</fullName>
    </alternativeName>
    <alternativeName>
        <fullName evidence="11">Heat shock 70 kDa protein</fullName>
    </alternativeName>
    <alternativeName>
        <fullName evidence="10">Heat shock protein 70</fullName>
    </alternativeName>
</protein>
<keyword evidence="8" id="KW-0346">Stress response</keyword>
<dbReference type="SUPFAM" id="SSF100920">
    <property type="entry name" value="Heat shock protein 70kD (HSP70), peptide-binding domain"/>
    <property type="match status" value="1"/>
</dbReference>
<proteinExistence type="inferred from homology"/>
<dbReference type="EMBL" id="ACCL02000023">
    <property type="protein sequence ID" value="EET58930.1"/>
    <property type="molecule type" value="Genomic_DNA"/>
</dbReference>
<keyword evidence="6 13" id="KW-0547">Nucleotide-binding</keyword>
<evidence type="ECO:0000256" key="2">
    <source>
        <dbReference type="ARBA" id="ARBA00007381"/>
    </source>
</evidence>
<evidence type="ECO:0000256" key="6">
    <source>
        <dbReference type="ARBA" id="ARBA00022741"/>
    </source>
</evidence>
<dbReference type="CDD" id="cd10234">
    <property type="entry name" value="ASKHA_NBD_HSP70_DnaK-like"/>
    <property type="match status" value="1"/>
</dbReference>
<dbReference type="PRINTS" id="PR00301">
    <property type="entry name" value="HEATSHOCK70"/>
</dbReference>
<name>C6LK49_9FIRM</name>
<keyword evidence="9" id="KW-0143">Chaperone</keyword>
<dbReference type="PANTHER" id="PTHR19375">
    <property type="entry name" value="HEAT SHOCK PROTEIN 70KDA"/>
    <property type="match status" value="1"/>
</dbReference>
<comment type="function">
    <text evidence="1">Acts as a chaperone.</text>
</comment>
<dbReference type="FunFam" id="3.90.640.10:FF:000003">
    <property type="entry name" value="Molecular chaperone DnaK"/>
    <property type="match status" value="1"/>
</dbReference>
<dbReference type="Gene3D" id="2.60.34.10">
    <property type="entry name" value="Substrate Binding Domain Of DNAk, Chain A, domain 1"/>
    <property type="match status" value="1"/>
</dbReference>
<dbReference type="FunFam" id="3.30.420.40:FF:000071">
    <property type="entry name" value="Molecular chaperone DnaK"/>
    <property type="match status" value="1"/>
</dbReference>
<evidence type="ECO:0000256" key="5">
    <source>
        <dbReference type="ARBA" id="ARBA00022553"/>
    </source>
</evidence>
<evidence type="ECO:0000256" key="1">
    <source>
        <dbReference type="ARBA" id="ARBA00002290"/>
    </source>
</evidence>
<evidence type="ECO:0000256" key="12">
    <source>
        <dbReference type="ARBA" id="ARBA00033103"/>
    </source>
</evidence>
<dbReference type="Gene3D" id="3.30.420.40">
    <property type="match status" value="2"/>
</dbReference>
<dbReference type="InterPro" id="IPR029047">
    <property type="entry name" value="HSP70_peptide-bd_sf"/>
</dbReference>
<keyword evidence="16" id="KW-1185">Reference proteome</keyword>
<evidence type="ECO:0000313" key="15">
    <source>
        <dbReference type="EMBL" id="EET58930.1"/>
    </source>
</evidence>